<dbReference type="Gene3D" id="2.80.10.50">
    <property type="match status" value="1"/>
</dbReference>
<protein>
    <recommendedName>
        <fullName evidence="4">Ricin B lectin domain-containing protein</fullName>
    </recommendedName>
</protein>
<name>A0ABP7AL19_9ACTN</name>
<feature type="signal peptide" evidence="1">
    <location>
        <begin position="1"/>
        <end position="16"/>
    </location>
</feature>
<keyword evidence="1" id="KW-0732">Signal</keyword>
<evidence type="ECO:0000256" key="1">
    <source>
        <dbReference type="SAM" id="SignalP"/>
    </source>
</evidence>
<organism evidence="2 3">
    <name type="scientific">Kineosporia mesophila</name>
    <dbReference type="NCBI Taxonomy" id="566012"/>
    <lineage>
        <taxon>Bacteria</taxon>
        <taxon>Bacillati</taxon>
        <taxon>Actinomycetota</taxon>
        <taxon>Actinomycetes</taxon>
        <taxon>Kineosporiales</taxon>
        <taxon>Kineosporiaceae</taxon>
        <taxon>Kineosporia</taxon>
    </lineage>
</organism>
<dbReference type="InterPro" id="IPR035992">
    <property type="entry name" value="Ricin_B-like_lectins"/>
</dbReference>
<feature type="chain" id="PRO_5045120722" description="Ricin B lectin domain-containing protein" evidence="1">
    <location>
        <begin position="17"/>
        <end position="142"/>
    </location>
</feature>
<comment type="caution">
    <text evidence="2">The sequence shown here is derived from an EMBL/GenBank/DDBJ whole genome shotgun (WGS) entry which is preliminary data.</text>
</comment>
<dbReference type="SUPFAM" id="SSF50370">
    <property type="entry name" value="Ricin B-like lectins"/>
    <property type="match status" value="1"/>
</dbReference>
<evidence type="ECO:0008006" key="4">
    <source>
        <dbReference type="Google" id="ProtNLM"/>
    </source>
</evidence>
<evidence type="ECO:0000313" key="2">
    <source>
        <dbReference type="EMBL" id="GAA3634605.1"/>
    </source>
</evidence>
<sequence>MLLSAGFVTVASPASAATVLGTSTIVNVNYTNDCLSSNFAGSVYATPCSGSEYHRWQKMSNGELRNVGTGLCLSANADDVYTVACSDARTHVWLHHLVTGTANSYYLGNNYYNTMELSMNDANDVYLAGGNNILAHMWYTNF</sequence>
<dbReference type="PROSITE" id="PS50231">
    <property type="entry name" value="RICIN_B_LECTIN"/>
    <property type="match status" value="1"/>
</dbReference>
<evidence type="ECO:0000313" key="3">
    <source>
        <dbReference type="Proteomes" id="UP001501074"/>
    </source>
</evidence>
<keyword evidence="3" id="KW-1185">Reference proteome</keyword>
<proteinExistence type="predicted"/>
<reference evidence="3" key="1">
    <citation type="journal article" date="2019" name="Int. J. Syst. Evol. Microbiol.">
        <title>The Global Catalogue of Microorganisms (GCM) 10K type strain sequencing project: providing services to taxonomists for standard genome sequencing and annotation.</title>
        <authorList>
            <consortium name="The Broad Institute Genomics Platform"/>
            <consortium name="The Broad Institute Genome Sequencing Center for Infectious Disease"/>
            <person name="Wu L."/>
            <person name="Ma J."/>
        </authorList>
    </citation>
    <scope>NUCLEOTIDE SEQUENCE [LARGE SCALE GENOMIC DNA]</scope>
    <source>
        <strain evidence="3">JCM 16902</strain>
    </source>
</reference>
<gene>
    <name evidence="2" type="ORF">GCM10022223_61190</name>
</gene>
<accession>A0ABP7AL19</accession>
<dbReference type="EMBL" id="BAAAZO010000012">
    <property type="protein sequence ID" value="GAA3634605.1"/>
    <property type="molecule type" value="Genomic_DNA"/>
</dbReference>
<dbReference type="Proteomes" id="UP001501074">
    <property type="component" value="Unassembled WGS sequence"/>
</dbReference>
<dbReference type="CDD" id="cd23415">
    <property type="entry name" value="beta-trefoil_Ricin_AH"/>
    <property type="match status" value="1"/>
</dbReference>